<keyword evidence="3 9" id="KW-0336">GPI-anchor</keyword>
<dbReference type="GO" id="GO:0071970">
    <property type="term" value="P:fungal-type cell wall (1-&gt;3)-beta-D-glucan biosynthetic process"/>
    <property type="evidence" value="ECO:0007669"/>
    <property type="project" value="TreeGrafter"/>
</dbReference>
<comment type="function">
    <text evidence="9">Splits internally a 1,3-beta-glucan molecule and transfers the newly generated reducing end (the donor) to the non-reducing end of another 1,3-beta-glucan molecule (the acceptor) forming a 1,3-beta linkage, resulting in the elongation of 1,3-beta-glucan chains in the cell wall.</text>
</comment>
<comment type="subcellular location">
    <subcellularLocation>
        <location evidence="1 9">Cell membrane</location>
        <topology evidence="1 9">Lipid-anchor</topology>
        <topology evidence="1 9">GPI-anchor</topology>
    </subcellularLocation>
</comment>
<dbReference type="InterPro" id="IPR004886">
    <property type="entry name" value="Glucanosyltransferase"/>
</dbReference>
<dbReference type="AlphaFoldDB" id="A0A2T6ZVD2"/>
<dbReference type="OrthoDB" id="421038at2759"/>
<keyword evidence="11" id="KW-1133">Transmembrane helix</keyword>
<feature type="region of interest" description="Disordered" evidence="10">
    <location>
        <begin position="418"/>
        <end position="445"/>
    </location>
</feature>
<dbReference type="GO" id="GO:0042124">
    <property type="term" value="F:1,3-beta-glucanosyltransferase activity"/>
    <property type="evidence" value="ECO:0007669"/>
    <property type="project" value="TreeGrafter"/>
</dbReference>
<feature type="transmembrane region" description="Helical" evidence="11">
    <location>
        <begin position="450"/>
        <end position="470"/>
    </location>
</feature>
<evidence type="ECO:0000256" key="5">
    <source>
        <dbReference type="ARBA" id="ARBA00022729"/>
    </source>
</evidence>
<evidence type="ECO:0000256" key="3">
    <source>
        <dbReference type="ARBA" id="ARBA00022622"/>
    </source>
</evidence>
<dbReference type="Proteomes" id="UP000244722">
    <property type="component" value="Unassembled WGS sequence"/>
</dbReference>
<dbReference type="STRING" id="42251.A0A2T6ZVD2"/>
<dbReference type="GO" id="GO:0098552">
    <property type="term" value="C:side of membrane"/>
    <property type="evidence" value="ECO:0007669"/>
    <property type="project" value="UniProtKB-KW"/>
</dbReference>
<evidence type="ECO:0000256" key="10">
    <source>
        <dbReference type="SAM" id="MobiDB-lite"/>
    </source>
</evidence>
<comment type="similarity">
    <text evidence="2 9">Belongs to the glycosyl hydrolase 72 family.</text>
</comment>
<gene>
    <name evidence="12" type="ORF">B9Z19DRAFT_1081736</name>
</gene>
<dbReference type="SUPFAM" id="SSF51445">
    <property type="entry name" value="(Trans)glycosidases"/>
    <property type="match status" value="1"/>
</dbReference>
<evidence type="ECO:0000256" key="11">
    <source>
        <dbReference type="SAM" id="Phobius"/>
    </source>
</evidence>
<dbReference type="Gene3D" id="3.20.20.80">
    <property type="entry name" value="Glycosidases"/>
    <property type="match status" value="1"/>
</dbReference>
<evidence type="ECO:0000313" key="12">
    <source>
        <dbReference type="EMBL" id="PUU79436.1"/>
    </source>
</evidence>
<reference evidence="12 13" key="1">
    <citation type="submission" date="2017-04" db="EMBL/GenBank/DDBJ databases">
        <title>Draft genome sequence of Tuber borchii Vittad., a whitish edible truffle.</title>
        <authorList>
            <consortium name="DOE Joint Genome Institute"/>
            <person name="Murat C."/>
            <person name="Kuo A."/>
            <person name="Barry K.W."/>
            <person name="Clum A."/>
            <person name="Dockter R.B."/>
            <person name="Fauchery L."/>
            <person name="Iotti M."/>
            <person name="Kohler A."/>
            <person name="Labutti K."/>
            <person name="Lindquist E.A."/>
            <person name="Lipzen A."/>
            <person name="Ohm R.A."/>
            <person name="Wang M."/>
            <person name="Grigoriev I.V."/>
            <person name="Zambonelli A."/>
            <person name="Martin F.M."/>
        </authorList>
    </citation>
    <scope>NUCLEOTIDE SEQUENCE [LARGE SCALE GENOMIC DNA]</scope>
    <source>
        <strain evidence="12 13">Tbo3840</strain>
    </source>
</reference>
<evidence type="ECO:0000256" key="2">
    <source>
        <dbReference type="ARBA" id="ARBA00007528"/>
    </source>
</evidence>
<evidence type="ECO:0000313" key="13">
    <source>
        <dbReference type="Proteomes" id="UP000244722"/>
    </source>
</evidence>
<feature type="chain" id="PRO_5015369309" description="1,3-beta-glucanosyltransferase" evidence="9">
    <location>
        <begin position="19"/>
        <end position="471"/>
    </location>
</feature>
<dbReference type="FunFam" id="3.20.20.80:FF:000032">
    <property type="entry name" value="1,3-beta-glucanosyltransferase"/>
    <property type="match status" value="1"/>
</dbReference>
<dbReference type="GO" id="GO:0031505">
    <property type="term" value="P:fungal-type cell wall organization"/>
    <property type="evidence" value="ECO:0007669"/>
    <property type="project" value="TreeGrafter"/>
</dbReference>
<dbReference type="GO" id="GO:0005886">
    <property type="term" value="C:plasma membrane"/>
    <property type="evidence" value="ECO:0007669"/>
    <property type="project" value="UniProtKB-SubCell"/>
</dbReference>
<organism evidence="12 13">
    <name type="scientific">Tuber borchii</name>
    <name type="common">White truffle</name>
    <dbReference type="NCBI Taxonomy" id="42251"/>
    <lineage>
        <taxon>Eukaryota</taxon>
        <taxon>Fungi</taxon>
        <taxon>Dikarya</taxon>
        <taxon>Ascomycota</taxon>
        <taxon>Pezizomycotina</taxon>
        <taxon>Pezizomycetes</taxon>
        <taxon>Pezizales</taxon>
        <taxon>Tuberaceae</taxon>
        <taxon>Tuber</taxon>
    </lineage>
</organism>
<evidence type="ECO:0000256" key="7">
    <source>
        <dbReference type="ARBA" id="ARBA00023180"/>
    </source>
</evidence>
<proteinExistence type="inferred from homology"/>
<dbReference type="PANTHER" id="PTHR31468">
    <property type="entry name" value="1,3-BETA-GLUCANOSYLTRANSFERASE GAS1"/>
    <property type="match status" value="1"/>
</dbReference>
<accession>A0A2T6ZVD2</accession>
<keyword evidence="5 9" id="KW-0732">Signal</keyword>
<evidence type="ECO:0000256" key="9">
    <source>
        <dbReference type="RuleBase" id="RU361209"/>
    </source>
</evidence>
<dbReference type="EC" id="2.4.1.-" evidence="9"/>
<keyword evidence="4 9" id="KW-0808">Transferase</keyword>
<dbReference type="InterPro" id="IPR017853">
    <property type="entry name" value="GH"/>
</dbReference>
<feature type="signal peptide" evidence="9">
    <location>
        <begin position="1"/>
        <end position="18"/>
    </location>
</feature>
<comment type="caution">
    <text evidence="12">The sequence shown here is derived from an EMBL/GenBank/DDBJ whole genome shotgun (WGS) entry which is preliminary data.</text>
</comment>
<dbReference type="Pfam" id="PF03198">
    <property type="entry name" value="Glyco_hydro_72"/>
    <property type="match status" value="1"/>
</dbReference>
<keyword evidence="8 9" id="KW-0449">Lipoprotein</keyword>
<protein>
    <recommendedName>
        <fullName evidence="9">1,3-beta-glucanosyltransferase</fullName>
        <ecNumber evidence="9">2.4.1.-</ecNumber>
    </recommendedName>
</protein>
<keyword evidence="13" id="KW-1185">Reference proteome</keyword>
<dbReference type="EMBL" id="NESQ01000092">
    <property type="protein sequence ID" value="PUU79436.1"/>
    <property type="molecule type" value="Genomic_DNA"/>
</dbReference>
<keyword evidence="11" id="KW-0812">Transmembrane</keyword>
<evidence type="ECO:0000256" key="8">
    <source>
        <dbReference type="ARBA" id="ARBA00023288"/>
    </source>
</evidence>
<keyword evidence="7" id="KW-0325">Glycoprotein</keyword>
<evidence type="ECO:0000256" key="6">
    <source>
        <dbReference type="ARBA" id="ARBA00023136"/>
    </source>
</evidence>
<evidence type="ECO:0000256" key="1">
    <source>
        <dbReference type="ARBA" id="ARBA00004609"/>
    </source>
</evidence>
<evidence type="ECO:0000256" key="4">
    <source>
        <dbReference type="ARBA" id="ARBA00022679"/>
    </source>
</evidence>
<dbReference type="PANTHER" id="PTHR31468:SF4">
    <property type="entry name" value="1,3-BETA-GLUCANOSYLTRANSFERASE GAS3-RELATED"/>
    <property type="match status" value="1"/>
</dbReference>
<name>A0A2T6ZVD2_TUBBO</name>
<keyword evidence="6 9" id="KW-0472">Membrane</keyword>
<sequence length="471" mass="50393">MKLQSFVLAALLAGSASAVRPLTVSGGNFVNSAGDRFVIVGLAYQPGGASGYDPASGKDPLSDPDICLRDAAVMQRLGINTVRVYNVNPDVNHDMCMSIFNSVGIYVALDVNSPLAGDSINRHDPGSSYNEGYIKRIYSVVDAFKGYPNLLGFFAGNEVVNDVPSASVVPPYIRSIQRDLKNYIAKHASRTIPVGYSAADDPTRRPMWAYLSCGDDADSRSDFYGLNSYQWCGDSTWESSGYQGLVDTFKNTSIPLFFSEFGCNKISPRPFGEIAALYGERMISSWSGGLVYEYSQETSNYGLVQIDSNGDARLLKDFDNLQGQYNNINLNLIKNKSSSTTSANHPKCEDTFILLGHSDTFNTSTTLLPNPATDLLENGSGNTNVGKLVSVTQTKTPHKVFTSTGVQIDGIEIKMLKDDESNTPSGENTSSAAGGSGGSSGNKKKGAAEGLRVSAVLVVGVTVVVGFWGLV</sequence>